<feature type="region of interest" description="Disordered" evidence="1">
    <location>
        <begin position="55"/>
        <end position="76"/>
    </location>
</feature>
<evidence type="ECO:0000313" key="5">
    <source>
        <dbReference type="Proteomes" id="UP001378592"/>
    </source>
</evidence>
<dbReference type="PROSITE" id="PS50022">
    <property type="entry name" value="FA58C_3"/>
    <property type="match status" value="1"/>
</dbReference>
<dbReference type="Proteomes" id="UP001378592">
    <property type="component" value="Unassembled WGS sequence"/>
</dbReference>
<feature type="chain" id="PRO_5042974806" description="F5/8 type C domain-containing protein" evidence="2">
    <location>
        <begin position="37"/>
        <end position="76"/>
    </location>
</feature>
<dbReference type="InterPro" id="IPR008979">
    <property type="entry name" value="Galactose-bd-like_sf"/>
</dbReference>
<dbReference type="Gene3D" id="2.60.120.260">
    <property type="entry name" value="Galactose-binding domain-like"/>
    <property type="match status" value="1"/>
</dbReference>
<proteinExistence type="predicted"/>
<name>A0AAN9YYQ6_9ORTH</name>
<feature type="signal peptide" evidence="2">
    <location>
        <begin position="1"/>
        <end position="36"/>
    </location>
</feature>
<evidence type="ECO:0000313" key="4">
    <source>
        <dbReference type="EMBL" id="KAK7788887.1"/>
    </source>
</evidence>
<keyword evidence="5" id="KW-1185">Reference proteome</keyword>
<evidence type="ECO:0000256" key="1">
    <source>
        <dbReference type="SAM" id="MobiDB-lite"/>
    </source>
</evidence>
<gene>
    <name evidence="4" type="ORF">R5R35_013452</name>
</gene>
<sequence length="76" mass="7581">MRRPPAPPSPSPPPPPPLLLAALAVALAAAATVAAALEPAGECGVPLGMEENRIPDSAISASSSYEEKSVGPQNAR</sequence>
<reference evidence="4 5" key="1">
    <citation type="submission" date="2024-03" db="EMBL/GenBank/DDBJ databases">
        <title>The genome assembly and annotation of the cricket Gryllus longicercus Weissman &amp; Gray.</title>
        <authorList>
            <person name="Szrajer S."/>
            <person name="Gray D."/>
            <person name="Ylla G."/>
        </authorList>
    </citation>
    <scope>NUCLEOTIDE SEQUENCE [LARGE SCALE GENOMIC DNA]</scope>
    <source>
        <strain evidence="4">DAG 2021-001</strain>
        <tissue evidence="4">Whole body minus gut</tissue>
    </source>
</reference>
<dbReference type="SUPFAM" id="SSF49785">
    <property type="entry name" value="Galactose-binding domain-like"/>
    <property type="match status" value="1"/>
</dbReference>
<organism evidence="4 5">
    <name type="scientific">Gryllus longicercus</name>
    <dbReference type="NCBI Taxonomy" id="2509291"/>
    <lineage>
        <taxon>Eukaryota</taxon>
        <taxon>Metazoa</taxon>
        <taxon>Ecdysozoa</taxon>
        <taxon>Arthropoda</taxon>
        <taxon>Hexapoda</taxon>
        <taxon>Insecta</taxon>
        <taxon>Pterygota</taxon>
        <taxon>Neoptera</taxon>
        <taxon>Polyneoptera</taxon>
        <taxon>Orthoptera</taxon>
        <taxon>Ensifera</taxon>
        <taxon>Gryllidea</taxon>
        <taxon>Grylloidea</taxon>
        <taxon>Gryllidae</taxon>
        <taxon>Gryllinae</taxon>
        <taxon>Gryllus</taxon>
    </lineage>
</organism>
<dbReference type="InterPro" id="IPR000421">
    <property type="entry name" value="FA58C"/>
</dbReference>
<dbReference type="AlphaFoldDB" id="A0AAN9YYQ6"/>
<dbReference type="EMBL" id="JAZDUA010000904">
    <property type="protein sequence ID" value="KAK7788887.1"/>
    <property type="molecule type" value="Genomic_DNA"/>
</dbReference>
<evidence type="ECO:0000256" key="2">
    <source>
        <dbReference type="SAM" id="SignalP"/>
    </source>
</evidence>
<accession>A0AAN9YYQ6</accession>
<keyword evidence="2" id="KW-0732">Signal</keyword>
<evidence type="ECO:0000259" key="3">
    <source>
        <dbReference type="PROSITE" id="PS50022"/>
    </source>
</evidence>
<protein>
    <recommendedName>
        <fullName evidence="3">F5/8 type C domain-containing protein</fullName>
    </recommendedName>
</protein>
<comment type="caution">
    <text evidence="4">The sequence shown here is derived from an EMBL/GenBank/DDBJ whole genome shotgun (WGS) entry which is preliminary data.</text>
</comment>
<feature type="domain" description="F5/8 type C" evidence="3">
    <location>
        <begin position="43"/>
        <end position="76"/>
    </location>
</feature>